<accession>A0ABS3KM65</accession>
<dbReference type="Gene3D" id="1.50.10.10">
    <property type="match status" value="1"/>
</dbReference>
<name>A0ABS3KM65_9PROT</name>
<dbReference type="EMBL" id="JACTNG010000002">
    <property type="protein sequence ID" value="MBO1078565.1"/>
    <property type="molecule type" value="Genomic_DNA"/>
</dbReference>
<evidence type="ECO:0000259" key="2">
    <source>
        <dbReference type="Pfam" id="PF14742"/>
    </source>
</evidence>
<dbReference type="InterPro" id="IPR054491">
    <property type="entry name" value="MGH1-like_GH"/>
</dbReference>
<dbReference type="Proteomes" id="UP001518989">
    <property type="component" value="Unassembled WGS sequence"/>
</dbReference>
<dbReference type="InterPro" id="IPR032856">
    <property type="entry name" value="GDE_N_bis"/>
</dbReference>
<keyword evidence="5" id="KW-1185">Reference proteome</keyword>
<dbReference type="SUPFAM" id="SSF48208">
    <property type="entry name" value="Six-hairpin glycosidases"/>
    <property type="match status" value="1"/>
</dbReference>
<feature type="region of interest" description="Disordered" evidence="1">
    <location>
        <begin position="1"/>
        <end position="44"/>
    </location>
</feature>
<dbReference type="Pfam" id="PF22422">
    <property type="entry name" value="MGH1-like_GH"/>
    <property type="match status" value="1"/>
</dbReference>
<evidence type="ECO:0000313" key="5">
    <source>
        <dbReference type="Proteomes" id="UP001518989"/>
    </source>
</evidence>
<feature type="compositionally biased region" description="Low complexity" evidence="1">
    <location>
        <begin position="19"/>
        <end position="29"/>
    </location>
</feature>
<gene>
    <name evidence="4" type="ORF">IAI61_05945</name>
</gene>
<protein>
    <submittedName>
        <fullName evidence="4">Amylo-alpha-1,6-glucosidase</fullName>
    </submittedName>
</protein>
<evidence type="ECO:0000259" key="3">
    <source>
        <dbReference type="Pfam" id="PF22422"/>
    </source>
</evidence>
<dbReference type="RefSeq" id="WP_207415980.1">
    <property type="nucleotide sequence ID" value="NZ_CP061178.1"/>
</dbReference>
<dbReference type="InterPro" id="IPR012341">
    <property type="entry name" value="6hp_glycosidase-like_sf"/>
</dbReference>
<feature type="domain" description="Mannosylglycerate hydrolase MGH1-like glycoside hydrolase" evidence="3">
    <location>
        <begin position="316"/>
        <end position="626"/>
    </location>
</feature>
<dbReference type="InterPro" id="IPR008928">
    <property type="entry name" value="6-hairpin_glycosidase_sf"/>
</dbReference>
<proteinExistence type="predicted"/>
<dbReference type="Pfam" id="PF14742">
    <property type="entry name" value="GDE_N_bis"/>
    <property type="match status" value="1"/>
</dbReference>
<evidence type="ECO:0000313" key="4">
    <source>
        <dbReference type="EMBL" id="MBO1078565.1"/>
    </source>
</evidence>
<organism evidence="4 5">
    <name type="scientific">Roseomonas haemaphysalidis</name>
    <dbReference type="NCBI Taxonomy" id="2768162"/>
    <lineage>
        <taxon>Bacteria</taxon>
        <taxon>Pseudomonadati</taxon>
        <taxon>Pseudomonadota</taxon>
        <taxon>Alphaproteobacteria</taxon>
        <taxon>Acetobacterales</taxon>
        <taxon>Roseomonadaceae</taxon>
        <taxon>Roseomonas</taxon>
    </lineage>
</organism>
<comment type="caution">
    <text evidence="4">The sequence shown here is derived from an EMBL/GenBank/DDBJ whole genome shotgun (WGS) entry which is preliminary data.</text>
</comment>
<feature type="domain" description="Putative glycogen debranching enzyme N-terminal" evidence="2">
    <location>
        <begin position="39"/>
        <end position="228"/>
    </location>
</feature>
<sequence>MLCTAPGEPVLQPQPQPTPQADAPPTARTSLQERRPRALKHGDSFGLFDRAGDLDGAPDSPEGLFHLDTRYLSRLSLTLNGQPPVLLGSALSADNTTLTCDMTNPDAGLEMPRGQLHLRRSKFIWNNACHERVAVRNFGDSAQQVRLDYAFAADFVDLFEVRGRRRPVRGEDQPPVVRADAVELSYHGLDGALRRTRLRFAPAPHSIAPGGAGFVLDVPPGKQCVVFLSVEVEEGNPARALPEAGADRAFHAALRTSRRALRRMASRAARIETSHEIFNEVLRRAGADLDMLLTDKPGGPYPYAGIPWFSTAFGRDALITAWQVLWFDPAIARGVLTFLAETQATTEDPANDAEPGKILHEMRAGEMARLGEVPYGRYYGSVDSTPLFVMLAGDYLDRTGDLATPRRLWPQIEAALGWMERAQRCGGAERGFVTYQRRTPQGLVNQGWKDSGDSIFHADGTLADGPIALVEMQGYVYAAWRAAARIARALGLQPRAEALDARAAALREDFDRVFWDEALGTYVLALDGEGRPCRVRSSNAGHALFSGIAKPERAARLVRTLMDPASFSGWGIRTLAAGEARYNPMSYHNGSVWPHDNAMIAAGFSRYGFRAEAARVLDGMFAAAEHLELRRLPELFCGFPRRNGDGPTPYPVACAPQAWAAVTPLSLLASCLGLRFDPSDGCVGFQRPSLPAFLDTVALRNLRLADSRIDIGFRRVDSEVGMAVLSREGAIRATMTS</sequence>
<reference evidence="4 5" key="1">
    <citation type="submission" date="2020-09" db="EMBL/GenBank/DDBJ databases">
        <title>Roseomonas.</title>
        <authorList>
            <person name="Zhu W."/>
        </authorList>
    </citation>
    <scope>NUCLEOTIDE SEQUENCE [LARGE SCALE GENOMIC DNA]</scope>
    <source>
        <strain evidence="4 5">573</strain>
    </source>
</reference>
<evidence type="ECO:0000256" key="1">
    <source>
        <dbReference type="SAM" id="MobiDB-lite"/>
    </source>
</evidence>
<feature type="compositionally biased region" description="Basic and acidic residues" evidence="1">
    <location>
        <begin position="31"/>
        <end position="43"/>
    </location>
</feature>